<evidence type="ECO:0000256" key="10">
    <source>
        <dbReference type="ARBA" id="ARBA00023288"/>
    </source>
</evidence>
<feature type="chain" id="PRO_5029037009" description="1,3-beta-glucanosyltransferase" evidence="12">
    <location>
        <begin position="25"/>
        <end position="493"/>
    </location>
</feature>
<keyword evidence="10 12" id="KW-0449">Lipoprotein</keyword>
<evidence type="ECO:0000256" key="12">
    <source>
        <dbReference type="RuleBase" id="RU361209"/>
    </source>
</evidence>
<keyword evidence="11" id="KW-0961">Cell wall biogenesis/degradation</keyword>
<evidence type="ECO:0000256" key="6">
    <source>
        <dbReference type="ARBA" id="ARBA00022729"/>
    </source>
</evidence>
<keyword evidence="9" id="KW-0325">Glycoprotein</keyword>
<evidence type="ECO:0000256" key="7">
    <source>
        <dbReference type="ARBA" id="ARBA00023136"/>
    </source>
</evidence>
<feature type="compositionally biased region" description="Low complexity" evidence="13">
    <location>
        <begin position="445"/>
        <end position="473"/>
    </location>
</feature>
<gene>
    <name evidence="14" type="ORF">HG536_0E02450</name>
</gene>
<evidence type="ECO:0000256" key="11">
    <source>
        <dbReference type="ARBA" id="ARBA00023316"/>
    </source>
</evidence>
<evidence type="ECO:0000256" key="4">
    <source>
        <dbReference type="ARBA" id="ARBA00022622"/>
    </source>
</evidence>
<keyword evidence="15" id="KW-1185">Reference proteome</keyword>
<keyword evidence="7 12" id="KW-0472">Membrane</keyword>
<evidence type="ECO:0000256" key="13">
    <source>
        <dbReference type="SAM" id="MobiDB-lite"/>
    </source>
</evidence>
<dbReference type="Pfam" id="PF03198">
    <property type="entry name" value="Glyco_hydro_72"/>
    <property type="match status" value="1"/>
</dbReference>
<dbReference type="EC" id="2.4.1.-" evidence="12"/>
<dbReference type="AlphaFoldDB" id="A0A7G3ZIJ8"/>
<reference evidence="14 15" key="1">
    <citation type="submission" date="2020-06" db="EMBL/GenBank/DDBJ databases">
        <title>The yeast mating-type switching endonuclease HO is a domesticated member of an unorthodox homing genetic element family.</title>
        <authorList>
            <person name="Coughlan A.Y."/>
            <person name="Lombardi L."/>
            <person name="Braun-Galleani S."/>
            <person name="Martos A.R."/>
            <person name="Galeote V."/>
            <person name="Bigey F."/>
            <person name="Dequin S."/>
            <person name="Byrne K.P."/>
            <person name="Wolfe K.H."/>
        </authorList>
    </citation>
    <scope>NUCLEOTIDE SEQUENCE [LARGE SCALE GENOMIC DNA]</scope>
    <source>
        <strain evidence="14 15">CBS764</strain>
    </source>
</reference>
<evidence type="ECO:0000256" key="5">
    <source>
        <dbReference type="ARBA" id="ARBA00022679"/>
    </source>
</evidence>
<dbReference type="Gene3D" id="3.20.20.80">
    <property type="entry name" value="Glycosidases"/>
    <property type="match status" value="1"/>
</dbReference>
<dbReference type="KEGG" id="tgb:HG536_0E02450"/>
<dbReference type="InterPro" id="IPR004886">
    <property type="entry name" value="Glucanosyltransferase"/>
</dbReference>
<comment type="subcellular location">
    <subcellularLocation>
        <location evidence="1">Cell envelope</location>
    </subcellularLocation>
    <subcellularLocation>
        <location evidence="12">Cell membrane</location>
        <topology evidence="12">Lipid-anchor</topology>
        <topology evidence="12">GPI-anchor</topology>
    </subcellularLocation>
    <subcellularLocation>
        <location evidence="2">Membrane</location>
        <topology evidence="2">Lipid-anchor</topology>
        <topology evidence="2">GPI-anchor</topology>
    </subcellularLocation>
</comment>
<evidence type="ECO:0000256" key="3">
    <source>
        <dbReference type="ARBA" id="ARBA00007528"/>
    </source>
</evidence>
<comment type="function">
    <text evidence="12">Splits internally a 1,3-beta-glucan molecule and transfers the newly generated reducing end (the donor) to the non-reducing end of another 1,3-beta-glucan molecule (the acceptor) forming a 1,3-beta linkage, resulting in the elongation of 1,3-beta-glucan chains in the cell wall.</text>
</comment>
<organism evidence="14 15">
    <name type="scientific">Torulaspora globosa</name>
    <dbReference type="NCBI Taxonomy" id="48254"/>
    <lineage>
        <taxon>Eukaryota</taxon>
        <taxon>Fungi</taxon>
        <taxon>Dikarya</taxon>
        <taxon>Ascomycota</taxon>
        <taxon>Saccharomycotina</taxon>
        <taxon>Saccharomycetes</taxon>
        <taxon>Saccharomycetales</taxon>
        <taxon>Saccharomycetaceae</taxon>
        <taxon>Torulaspora</taxon>
    </lineage>
</organism>
<dbReference type="GO" id="GO:0005886">
    <property type="term" value="C:plasma membrane"/>
    <property type="evidence" value="ECO:0007669"/>
    <property type="project" value="UniProtKB-SubCell"/>
</dbReference>
<proteinExistence type="inferred from homology"/>
<dbReference type="SUPFAM" id="SSF51445">
    <property type="entry name" value="(Trans)glycosidases"/>
    <property type="match status" value="1"/>
</dbReference>
<dbReference type="FunFam" id="3.20.20.80:FF:000032">
    <property type="entry name" value="1,3-beta-glucanosyltransferase"/>
    <property type="match status" value="1"/>
</dbReference>
<accession>A0A7G3ZIJ8</accession>
<keyword evidence="5 12" id="KW-0808">Transferase</keyword>
<dbReference type="GO" id="GO:0098552">
    <property type="term" value="C:side of membrane"/>
    <property type="evidence" value="ECO:0007669"/>
    <property type="project" value="UniProtKB-KW"/>
</dbReference>
<evidence type="ECO:0000313" key="15">
    <source>
        <dbReference type="Proteomes" id="UP000515788"/>
    </source>
</evidence>
<keyword evidence="4 12" id="KW-0336">GPI-anchor</keyword>
<feature type="region of interest" description="Disordered" evidence="13">
    <location>
        <begin position="437"/>
        <end position="474"/>
    </location>
</feature>
<name>A0A7G3ZIJ8_9SACH</name>
<evidence type="ECO:0000256" key="2">
    <source>
        <dbReference type="ARBA" id="ARBA00004589"/>
    </source>
</evidence>
<dbReference type="PANTHER" id="PTHR31468">
    <property type="entry name" value="1,3-BETA-GLUCANOSYLTRANSFERASE GAS1"/>
    <property type="match status" value="1"/>
</dbReference>
<dbReference type="Proteomes" id="UP000515788">
    <property type="component" value="Chromosome 5"/>
</dbReference>
<dbReference type="EMBL" id="CP059250">
    <property type="protein sequence ID" value="QLL33334.1"/>
    <property type="molecule type" value="Genomic_DNA"/>
</dbReference>
<dbReference type="OrthoDB" id="421038at2759"/>
<dbReference type="RefSeq" id="XP_037140008.1">
    <property type="nucleotide sequence ID" value="XM_037284112.1"/>
</dbReference>
<keyword evidence="6 12" id="KW-0732">Signal</keyword>
<dbReference type="PROSITE" id="PS51257">
    <property type="entry name" value="PROKAR_LIPOPROTEIN"/>
    <property type="match status" value="1"/>
</dbReference>
<dbReference type="PANTHER" id="PTHR31468:SF14">
    <property type="entry name" value="1,3-BETA-GLUCANOSYLTRANSFERASE GAS4"/>
    <property type="match status" value="1"/>
</dbReference>
<feature type="signal peptide" evidence="12">
    <location>
        <begin position="1"/>
        <end position="24"/>
    </location>
</feature>
<evidence type="ECO:0000256" key="8">
    <source>
        <dbReference type="ARBA" id="ARBA00023157"/>
    </source>
</evidence>
<dbReference type="GO" id="GO:0042124">
    <property type="term" value="F:1,3-beta-glucanosyltransferase activity"/>
    <property type="evidence" value="ECO:0007669"/>
    <property type="project" value="TreeGrafter"/>
</dbReference>
<dbReference type="GO" id="GO:0009277">
    <property type="term" value="C:fungal-type cell wall"/>
    <property type="evidence" value="ECO:0007669"/>
    <property type="project" value="UniProtKB-ARBA"/>
</dbReference>
<dbReference type="GO" id="GO:0071970">
    <property type="term" value="P:fungal-type cell wall (1-&gt;3)-beta-D-glucan biosynthetic process"/>
    <property type="evidence" value="ECO:0007669"/>
    <property type="project" value="TreeGrafter"/>
</dbReference>
<dbReference type="GeneID" id="59326530"/>
<comment type="similarity">
    <text evidence="3 12">Belongs to the glycosyl hydrolase 72 family.</text>
</comment>
<dbReference type="GO" id="GO:0031505">
    <property type="term" value="P:fungal-type cell wall organization"/>
    <property type="evidence" value="ECO:0007669"/>
    <property type="project" value="TreeGrafter"/>
</dbReference>
<evidence type="ECO:0000256" key="9">
    <source>
        <dbReference type="ARBA" id="ARBA00023180"/>
    </source>
</evidence>
<protein>
    <recommendedName>
        <fullName evidence="12">1,3-beta-glucanosyltransferase</fullName>
        <ecNumber evidence="12">2.4.1.-</ecNumber>
    </recommendedName>
</protein>
<dbReference type="InterPro" id="IPR017853">
    <property type="entry name" value="GH"/>
</dbReference>
<evidence type="ECO:0000313" key="14">
    <source>
        <dbReference type="EMBL" id="QLL33334.1"/>
    </source>
</evidence>
<sequence length="493" mass="54589">MREIRQHLLSFLLLFLGCACVARGYVNPIEVEGKHFIDSVTKQPFYIKGVDYQPGGSSDVTSDKDPLSDPDTCVRDIVLFQELGINTIRIYSVNPDLDHDKCMSLLAAAGIYLILDVNSPLENQHLNRYEPWTTYNEIYLEHVFKVVEQFSHYNNTLGFFAGNEIINDEESAKRAPPYVKAVVRDMKDYIKAHSARPIPVGYSAADDLDYRVPLSSYLECCENVDEDISVDFYGVNSYQWCGTQTMESSGYDKLVEAYKNYTKPVFFSEFGCNKVLPRQFNEIEALYSKEMYAVFSGGLVYEFTQESNNYGLVELDSDGAVRLLKDFDMLKKHYDNTKLPTADDVTKAAAADSSVLGQKDALEKVPICEKSYKNLGISGKVADGLASDFIKNSVDIMKGHYVNLEENDFTTTYDIFDSNGNNWAGSKTIRQVNSIDATEPQTKPGGSSSASDGGSSSEASANGANGKKNAGSAPVSPVTAIAISAFLILINFF</sequence>
<keyword evidence="8" id="KW-1015">Disulfide bond</keyword>
<evidence type="ECO:0000256" key="1">
    <source>
        <dbReference type="ARBA" id="ARBA00004196"/>
    </source>
</evidence>